<keyword evidence="6" id="KW-1185">Reference proteome</keyword>
<evidence type="ECO:0000256" key="2">
    <source>
        <dbReference type="ARBA" id="ARBA00023125"/>
    </source>
</evidence>
<dbReference type="GO" id="GO:0015074">
    <property type="term" value="P:DNA integration"/>
    <property type="evidence" value="ECO:0007669"/>
    <property type="project" value="UniProtKB-KW"/>
</dbReference>
<dbReference type="CDD" id="cd00796">
    <property type="entry name" value="INT_Rci_Hp1_C"/>
    <property type="match status" value="1"/>
</dbReference>
<dbReference type="OrthoDB" id="662444at2"/>
<keyword evidence="1" id="KW-0229">DNA integration</keyword>
<dbReference type="PANTHER" id="PTHR30349">
    <property type="entry name" value="PHAGE INTEGRASE-RELATED"/>
    <property type="match status" value="1"/>
</dbReference>
<dbReference type="Gene3D" id="1.10.150.130">
    <property type="match status" value="1"/>
</dbReference>
<keyword evidence="2" id="KW-0238">DNA-binding</keyword>
<dbReference type="InterPro" id="IPR002104">
    <property type="entry name" value="Integrase_catalytic"/>
</dbReference>
<dbReference type="InterPro" id="IPR050090">
    <property type="entry name" value="Tyrosine_recombinase_XerCD"/>
</dbReference>
<dbReference type="GO" id="GO:0006310">
    <property type="term" value="P:DNA recombination"/>
    <property type="evidence" value="ECO:0007669"/>
    <property type="project" value="UniProtKB-KW"/>
</dbReference>
<feature type="domain" description="Tyr recombinase" evidence="4">
    <location>
        <begin position="160"/>
        <end position="327"/>
    </location>
</feature>
<dbReference type="PROSITE" id="PS51898">
    <property type="entry name" value="TYR_RECOMBINASE"/>
    <property type="match status" value="1"/>
</dbReference>
<proteinExistence type="predicted"/>
<evidence type="ECO:0000259" key="4">
    <source>
        <dbReference type="PROSITE" id="PS51898"/>
    </source>
</evidence>
<dbReference type="InterPro" id="IPR013762">
    <property type="entry name" value="Integrase-like_cat_sf"/>
</dbReference>
<name>A0A562BSG1_9BURK</name>
<evidence type="ECO:0000313" key="6">
    <source>
        <dbReference type="Proteomes" id="UP000318141"/>
    </source>
</evidence>
<sequence length="342" mass="38878">MASIIPRGPYQFQAQVRRKGYPTQIKTFESFQEAQKWADKVEAEMTLGTFIDRSVLERTTFGDLLERYAREETPKKRGAETELVRLRALQKHPLAARPLSKLRKVDFATYRDERSKTCCDETVRRELVIISAVFTTARELWELPVGNPLAGVKWPDKGDHRERRLEGDEEARLLEAASSSRTPALRLCIILAIETGMRSGEMVNLRWEQIDLEKHIIRLDMTKNGDARTVPLSERAEAAIRELSPQASGRLTTFYDARGLRKAFKLACERAGINGLRPHDLRHEAASQLAPRMQTATLAKVLGWRTLQMAMRYYNPTDDELVHAVRRPAARADRDGDIAVAG</sequence>
<dbReference type="EMBL" id="VLJN01000006">
    <property type="protein sequence ID" value="TWG88151.1"/>
    <property type="molecule type" value="Genomic_DNA"/>
</dbReference>
<dbReference type="InterPro" id="IPR010998">
    <property type="entry name" value="Integrase_recombinase_N"/>
</dbReference>
<accession>A0A562BSG1</accession>
<protein>
    <submittedName>
        <fullName evidence="5">Site-specific recombinase XerD</fullName>
    </submittedName>
</protein>
<evidence type="ECO:0000256" key="1">
    <source>
        <dbReference type="ARBA" id="ARBA00022908"/>
    </source>
</evidence>
<comment type="caution">
    <text evidence="5">The sequence shown here is derived from an EMBL/GenBank/DDBJ whole genome shotgun (WGS) entry which is preliminary data.</text>
</comment>
<dbReference type="PANTHER" id="PTHR30349:SF94">
    <property type="entry name" value="INTEGRASE_RECOMBINASE HI_1414-RELATED"/>
    <property type="match status" value="1"/>
</dbReference>
<evidence type="ECO:0000313" key="5">
    <source>
        <dbReference type="EMBL" id="TWG88151.1"/>
    </source>
</evidence>
<gene>
    <name evidence="5" type="ORF">L602_001400000660</name>
</gene>
<dbReference type="GO" id="GO:0003677">
    <property type="term" value="F:DNA binding"/>
    <property type="evidence" value="ECO:0007669"/>
    <property type="project" value="UniProtKB-KW"/>
</dbReference>
<dbReference type="Pfam" id="PF00589">
    <property type="entry name" value="Phage_integrase"/>
    <property type="match status" value="1"/>
</dbReference>
<keyword evidence="3" id="KW-0233">DNA recombination</keyword>
<dbReference type="Proteomes" id="UP000318141">
    <property type="component" value="Unassembled WGS sequence"/>
</dbReference>
<evidence type="ECO:0000256" key="3">
    <source>
        <dbReference type="ARBA" id="ARBA00023172"/>
    </source>
</evidence>
<organism evidence="5 6">
    <name type="scientific">Cupriavidus gilardii J11</name>
    <dbReference type="NCBI Taxonomy" id="936133"/>
    <lineage>
        <taxon>Bacteria</taxon>
        <taxon>Pseudomonadati</taxon>
        <taxon>Pseudomonadota</taxon>
        <taxon>Betaproteobacteria</taxon>
        <taxon>Burkholderiales</taxon>
        <taxon>Burkholderiaceae</taxon>
        <taxon>Cupriavidus</taxon>
    </lineage>
</organism>
<dbReference type="Gene3D" id="1.10.443.10">
    <property type="entry name" value="Intergrase catalytic core"/>
    <property type="match status" value="1"/>
</dbReference>
<dbReference type="SUPFAM" id="SSF56349">
    <property type="entry name" value="DNA breaking-rejoining enzymes"/>
    <property type="match status" value="1"/>
</dbReference>
<dbReference type="AlphaFoldDB" id="A0A562BSG1"/>
<reference evidence="5 6" key="1">
    <citation type="submission" date="2019-07" db="EMBL/GenBank/DDBJ databases">
        <title>Genome sequencing of lignin-degrading bacterial isolates.</title>
        <authorList>
            <person name="Gladden J."/>
        </authorList>
    </citation>
    <scope>NUCLEOTIDE SEQUENCE [LARGE SCALE GENOMIC DNA]</scope>
    <source>
        <strain evidence="5 6">J11</strain>
    </source>
</reference>
<dbReference type="InterPro" id="IPR011010">
    <property type="entry name" value="DNA_brk_join_enz"/>
</dbReference>